<dbReference type="CDD" id="cd16393">
    <property type="entry name" value="SPO0J_N"/>
    <property type="match status" value="1"/>
</dbReference>
<dbReference type="InterPro" id="IPR004437">
    <property type="entry name" value="ParB/RepB/Spo0J"/>
</dbReference>
<reference evidence="7" key="2">
    <citation type="submission" date="2021-04" db="EMBL/GenBank/DDBJ databases">
        <authorList>
            <person name="Gilroy R."/>
        </authorList>
    </citation>
    <scope>NUCLEOTIDE SEQUENCE</scope>
    <source>
        <strain evidence="7">2239</strain>
    </source>
</reference>
<evidence type="ECO:0000256" key="3">
    <source>
        <dbReference type="ARBA" id="ARBA00022829"/>
    </source>
</evidence>
<evidence type="ECO:0000313" key="8">
    <source>
        <dbReference type="Proteomes" id="UP000824193"/>
    </source>
</evidence>
<comment type="subcellular location">
    <subcellularLocation>
        <location evidence="1">Cytoplasm</location>
        <location evidence="1">Nucleoid</location>
    </subcellularLocation>
</comment>
<dbReference type="AlphaFoldDB" id="A0A9D1V2W9"/>
<dbReference type="Pfam" id="PF02195">
    <property type="entry name" value="ParB_N"/>
    <property type="match status" value="1"/>
</dbReference>
<evidence type="ECO:0000256" key="1">
    <source>
        <dbReference type="ARBA" id="ARBA00004453"/>
    </source>
</evidence>
<dbReference type="SUPFAM" id="SSF110849">
    <property type="entry name" value="ParB/Sulfiredoxin"/>
    <property type="match status" value="1"/>
</dbReference>
<organism evidence="7 8">
    <name type="scientific">Candidatus Allofournierella pullicola</name>
    <dbReference type="NCBI Taxonomy" id="2838596"/>
    <lineage>
        <taxon>Bacteria</taxon>
        <taxon>Bacillati</taxon>
        <taxon>Bacillota</taxon>
        <taxon>Clostridia</taxon>
        <taxon>Eubacteriales</taxon>
        <taxon>Oscillospiraceae</taxon>
        <taxon>Allofournierella</taxon>
    </lineage>
</organism>
<evidence type="ECO:0000256" key="4">
    <source>
        <dbReference type="ARBA" id="ARBA00023125"/>
    </source>
</evidence>
<dbReference type="SUPFAM" id="SSF109709">
    <property type="entry name" value="KorB DNA-binding domain-like"/>
    <property type="match status" value="1"/>
</dbReference>
<feature type="region of interest" description="Disordered" evidence="5">
    <location>
        <begin position="22"/>
        <end position="44"/>
    </location>
</feature>
<evidence type="ECO:0000259" key="6">
    <source>
        <dbReference type="SMART" id="SM00470"/>
    </source>
</evidence>
<sequence length="289" mass="31413">MAVKKGGLGRGLESLFEDAARDVGGPVSTLPLREIEPDKDQPRKDFDEQALSELADSIARHGLLQPIAVRAAAGGAYKIIAGERRWRAARLAGLSEVPVVIKDVTDAEAMELALIENLQREDLDPVEEAMGYRQLMERCELTQEQTAQKIGKSRSAIANSLRLLNLPDDVLAFLKEGKLSTGHAKVLLGLPDAALQSQAAEAVVGQNLNVRQTEALCKKLVKPEKPAKPQPLRPALAGEVEYALRQVLGSEVKVDYKNGQGSLTVHFYSDEQLSAFANLLGGYNKEENK</sequence>
<dbReference type="InterPro" id="IPR041468">
    <property type="entry name" value="HTH_ParB/Spo0J"/>
</dbReference>
<keyword evidence="4" id="KW-0238">DNA-binding</keyword>
<evidence type="ECO:0000256" key="5">
    <source>
        <dbReference type="SAM" id="MobiDB-lite"/>
    </source>
</evidence>
<dbReference type="NCBIfam" id="TIGR00180">
    <property type="entry name" value="parB_part"/>
    <property type="match status" value="1"/>
</dbReference>
<keyword evidence="3" id="KW-0159">Chromosome partition</keyword>
<comment type="similarity">
    <text evidence="2">Belongs to the ParB family.</text>
</comment>
<evidence type="ECO:0000313" key="7">
    <source>
        <dbReference type="EMBL" id="HIX05077.1"/>
    </source>
</evidence>
<dbReference type="FunFam" id="3.90.1530.30:FF:000001">
    <property type="entry name" value="Chromosome partitioning protein ParB"/>
    <property type="match status" value="1"/>
</dbReference>
<dbReference type="PANTHER" id="PTHR33375:SF1">
    <property type="entry name" value="CHROMOSOME-PARTITIONING PROTEIN PARB-RELATED"/>
    <property type="match status" value="1"/>
</dbReference>
<dbReference type="GO" id="GO:0005694">
    <property type="term" value="C:chromosome"/>
    <property type="evidence" value="ECO:0007669"/>
    <property type="project" value="TreeGrafter"/>
</dbReference>
<dbReference type="Gene3D" id="1.10.10.2830">
    <property type="match status" value="1"/>
</dbReference>
<dbReference type="Pfam" id="PF17762">
    <property type="entry name" value="HTH_ParB"/>
    <property type="match status" value="1"/>
</dbReference>
<dbReference type="GO" id="GO:0003677">
    <property type="term" value="F:DNA binding"/>
    <property type="evidence" value="ECO:0007669"/>
    <property type="project" value="UniProtKB-KW"/>
</dbReference>
<accession>A0A9D1V2W9</accession>
<dbReference type="Gene3D" id="3.90.1530.30">
    <property type="match status" value="1"/>
</dbReference>
<feature type="compositionally biased region" description="Basic and acidic residues" evidence="5">
    <location>
        <begin position="33"/>
        <end position="44"/>
    </location>
</feature>
<dbReference type="InterPro" id="IPR050336">
    <property type="entry name" value="Chromosome_partition/occlusion"/>
</dbReference>
<proteinExistence type="inferred from homology"/>
<dbReference type="FunFam" id="1.10.10.2830:FF:000001">
    <property type="entry name" value="Chromosome partitioning protein ParB"/>
    <property type="match status" value="1"/>
</dbReference>
<dbReference type="EMBL" id="DXFW01000008">
    <property type="protein sequence ID" value="HIX05077.1"/>
    <property type="molecule type" value="Genomic_DNA"/>
</dbReference>
<dbReference type="SMART" id="SM00470">
    <property type="entry name" value="ParB"/>
    <property type="match status" value="1"/>
</dbReference>
<evidence type="ECO:0000256" key="2">
    <source>
        <dbReference type="ARBA" id="ARBA00006295"/>
    </source>
</evidence>
<comment type="caution">
    <text evidence="7">The sequence shown here is derived from an EMBL/GenBank/DDBJ whole genome shotgun (WGS) entry which is preliminary data.</text>
</comment>
<protein>
    <submittedName>
        <fullName evidence="7">ParB/RepB/Spo0J family partition protein</fullName>
    </submittedName>
</protein>
<reference evidence="7" key="1">
    <citation type="journal article" date="2021" name="PeerJ">
        <title>Extensive microbial diversity within the chicken gut microbiome revealed by metagenomics and culture.</title>
        <authorList>
            <person name="Gilroy R."/>
            <person name="Ravi A."/>
            <person name="Getino M."/>
            <person name="Pursley I."/>
            <person name="Horton D.L."/>
            <person name="Alikhan N.F."/>
            <person name="Baker D."/>
            <person name="Gharbi K."/>
            <person name="Hall N."/>
            <person name="Watson M."/>
            <person name="Adriaenssens E.M."/>
            <person name="Foster-Nyarko E."/>
            <person name="Jarju S."/>
            <person name="Secka A."/>
            <person name="Antonio M."/>
            <person name="Oren A."/>
            <person name="Chaudhuri R.R."/>
            <person name="La Ragione R."/>
            <person name="Hildebrand F."/>
            <person name="Pallen M.J."/>
        </authorList>
    </citation>
    <scope>NUCLEOTIDE SEQUENCE</scope>
    <source>
        <strain evidence="7">2239</strain>
    </source>
</reference>
<feature type="domain" description="ParB-like N-terminal" evidence="6">
    <location>
        <begin position="28"/>
        <end position="118"/>
    </location>
</feature>
<dbReference type="GO" id="GO:0009295">
    <property type="term" value="C:nucleoid"/>
    <property type="evidence" value="ECO:0007669"/>
    <property type="project" value="UniProtKB-SubCell"/>
</dbReference>
<dbReference type="GO" id="GO:0007059">
    <property type="term" value="P:chromosome segregation"/>
    <property type="evidence" value="ECO:0007669"/>
    <property type="project" value="UniProtKB-KW"/>
</dbReference>
<dbReference type="InterPro" id="IPR036086">
    <property type="entry name" value="ParB/Sulfiredoxin_sf"/>
</dbReference>
<gene>
    <name evidence="7" type="ORF">H9865_03045</name>
</gene>
<name>A0A9D1V2W9_9FIRM</name>
<dbReference type="PANTHER" id="PTHR33375">
    <property type="entry name" value="CHROMOSOME-PARTITIONING PROTEIN PARB-RELATED"/>
    <property type="match status" value="1"/>
</dbReference>
<dbReference type="InterPro" id="IPR003115">
    <property type="entry name" value="ParB_N"/>
</dbReference>
<dbReference type="Proteomes" id="UP000824193">
    <property type="component" value="Unassembled WGS sequence"/>
</dbReference>